<protein>
    <recommendedName>
        <fullName evidence="3">Radical SAM domain protein</fullName>
    </recommendedName>
</protein>
<comment type="caution">
    <text evidence="1">The sequence shown here is derived from an EMBL/GenBank/DDBJ whole genome shotgun (WGS) entry which is preliminary data.</text>
</comment>
<dbReference type="InterPro" id="IPR058240">
    <property type="entry name" value="rSAM_sf"/>
</dbReference>
<dbReference type="HOGENOM" id="CLU_091318_0_0_9"/>
<dbReference type="EMBL" id="AFZX01000131">
    <property type="protein sequence ID" value="EHL04612.1"/>
    <property type="molecule type" value="Genomic_DNA"/>
</dbReference>
<evidence type="ECO:0008006" key="3">
    <source>
        <dbReference type="Google" id="ProtNLM"/>
    </source>
</evidence>
<dbReference type="Proteomes" id="UP000004416">
    <property type="component" value="Unassembled WGS sequence"/>
</dbReference>
<name>G9XUP0_DESHA</name>
<accession>G9XUP0</accession>
<dbReference type="InterPro" id="IPR013785">
    <property type="entry name" value="Aldolase_TIM"/>
</dbReference>
<dbReference type="SUPFAM" id="SSF102114">
    <property type="entry name" value="Radical SAM enzymes"/>
    <property type="match status" value="1"/>
</dbReference>
<dbReference type="Gene3D" id="3.20.20.70">
    <property type="entry name" value="Aldolase class I"/>
    <property type="match status" value="1"/>
</dbReference>
<evidence type="ECO:0000313" key="2">
    <source>
        <dbReference type="Proteomes" id="UP000004416"/>
    </source>
</evidence>
<evidence type="ECO:0000313" key="1">
    <source>
        <dbReference type="EMBL" id="EHL04612.1"/>
    </source>
</evidence>
<organism evidence="1 2">
    <name type="scientific">Desulfitobacterium hafniense DP7</name>
    <dbReference type="NCBI Taxonomy" id="537010"/>
    <lineage>
        <taxon>Bacteria</taxon>
        <taxon>Bacillati</taxon>
        <taxon>Bacillota</taxon>
        <taxon>Clostridia</taxon>
        <taxon>Eubacteriales</taxon>
        <taxon>Desulfitobacteriaceae</taxon>
        <taxon>Desulfitobacterium</taxon>
    </lineage>
</organism>
<reference evidence="1 2" key="1">
    <citation type="submission" date="2011-08" db="EMBL/GenBank/DDBJ databases">
        <authorList>
            <person name="Weinstock G."/>
            <person name="Sodergren E."/>
            <person name="Clifton S."/>
            <person name="Fulton L."/>
            <person name="Fulton B."/>
            <person name="Courtney L."/>
            <person name="Fronick C."/>
            <person name="Harrison M."/>
            <person name="Strong C."/>
            <person name="Farmer C."/>
            <person name="Delahaunty K."/>
            <person name="Markovic C."/>
            <person name="Hall O."/>
            <person name="Minx P."/>
            <person name="Tomlinson C."/>
            <person name="Mitreva M."/>
            <person name="Hou S."/>
            <person name="Chen J."/>
            <person name="Wollam A."/>
            <person name="Pepin K.H."/>
            <person name="Johnson M."/>
            <person name="Bhonagiri V."/>
            <person name="Zhang X."/>
            <person name="Suruliraj S."/>
            <person name="Warren W."/>
            <person name="Chinwalla A."/>
            <person name="Mardis E.R."/>
            <person name="Wilson R.K."/>
        </authorList>
    </citation>
    <scope>NUCLEOTIDE SEQUENCE [LARGE SCALE GENOMIC DNA]</scope>
    <source>
        <strain evidence="1 2">DP7</strain>
    </source>
</reference>
<gene>
    <name evidence="1" type="ORF">HMPREF0322_04699</name>
</gene>
<dbReference type="AlphaFoldDB" id="G9XUP0"/>
<sequence length="238" mass="26872">MTANEERKILSAAFEAIEEIGILHLTGGGEPFLHPKLDVLIETAMEFEDKFNQLMLFTNCTVPLSNNLVEALKRYRSKLIVQVSQYGVRPEIEKTVLAQFESTGVPLKVEKYYGEDQSFGGWVDFGEWKSNGRSVEELEKIFGNCAVTRDMHGNWRTRDGKVHWCSRSQRGTELGFLPNNSDNYVDLFDGSSPAEKRAKFEQIANARYLVACDFCSGNQGTNDLSKRFHAAEQIGCNQ</sequence>
<proteinExistence type="predicted"/>
<dbReference type="PATRIC" id="fig|537010.4.peg.4378"/>